<dbReference type="InterPro" id="IPR017517">
    <property type="entry name" value="Maleyloyr_isom"/>
</dbReference>
<dbReference type="EMBL" id="BAAAZX010000021">
    <property type="protein sequence ID" value="GAA4012891.1"/>
    <property type="molecule type" value="Genomic_DNA"/>
</dbReference>
<gene>
    <name evidence="2" type="ORF">GCM10022232_63800</name>
</gene>
<protein>
    <submittedName>
        <fullName evidence="2">TIGR03084 family metal-binding protein</fullName>
    </submittedName>
</protein>
<organism evidence="2 3">
    <name type="scientific">Streptomyces plumbiresistens</name>
    <dbReference type="NCBI Taxonomy" id="511811"/>
    <lineage>
        <taxon>Bacteria</taxon>
        <taxon>Bacillati</taxon>
        <taxon>Actinomycetota</taxon>
        <taxon>Actinomycetes</taxon>
        <taxon>Kitasatosporales</taxon>
        <taxon>Streptomycetaceae</taxon>
        <taxon>Streptomyces</taxon>
    </lineage>
</organism>
<feature type="domain" description="Mycothiol-dependent maleylpyruvate isomerase metal-binding" evidence="1">
    <location>
        <begin position="21"/>
        <end position="154"/>
    </location>
</feature>
<dbReference type="SUPFAM" id="SSF109854">
    <property type="entry name" value="DinB/YfiT-like putative metalloenzymes"/>
    <property type="match status" value="1"/>
</dbReference>
<dbReference type="NCBIfam" id="TIGR03083">
    <property type="entry name" value="maleylpyruvate isomerase family mycothiol-dependent enzyme"/>
    <property type="match status" value="1"/>
</dbReference>
<accession>A0ABP7SL85</accession>
<proteinExistence type="predicted"/>
<dbReference type="InterPro" id="IPR034660">
    <property type="entry name" value="DinB/YfiT-like"/>
</dbReference>
<dbReference type="Proteomes" id="UP001500456">
    <property type="component" value="Unassembled WGS sequence"/>
</dbReference>
<dbReference type="RefSeq" id="WP_345568068.1">
    <property type="nucleotide sequence ID" value="NZ_BAAAZX010000021.1"/>
</dbReference>
<evidence type="ECO:0000313" key="2">
    <source>
        <dbReference type="EMBL" id="GAA4012891.1"/>
    </source>
</evidence>
<dbReference type="InterPro" id="IPR017518">
    <property type="entry name" value="CHP03084"/>
</dbReference>
<sequence length="273" mass="29420">MSAPEHTGNAMVHDLLTDLVAERRQLISLVKDLPASSWASNTPSPGWTIRDQIAHLAFFDEIAAMAVASPAAFAVERARALAPGSNYDHGHLGRVPQSGAALLEHWAVVADRLRVSVLESPAGLRVPWYGPDMGLASMLSARVMEHWAHGFDVAGALGARWEPTDRLRHVAHLAVRAHAYGYVVRGRQPPQVPIRVELVSPSNEMWVFGPEGANERVVGNAEDFCLVLVRRRHVDDTALAVSGAAAREWLEIGQAYAGPPGAGPTRVGRGIAQ</sequence>
<dbReference type="InterPro" id="IPR024344">
    <property type="entry name" value="MDMPI_metal-binding"/>
</dbReference>
<keyword evidence="3" id="KW-1185">Reference proteome</keyword>
<evidence type="ECO:0000313" key="3">
    <source>
        <dbReference type="Proteomes" id="UP001500456"/>
    </source>
</evidence>
<dbReference type="NCBIfam" id="TIGR03084">
    <property type="entry name" value="TIGR03084 family metal-binding protein"/>
    <property type="match status" value="1"/>
</dbReference>
<name>A0ABP7SL85_9ACTN</name>
<dbReference type="Gene3D" id="1.20.120.450">
    <property type="entry name" value="dinb family like domain"/>
    <property type="match status" value="1"/>
</dbReference>
<dbReference type="Pfam" id="PF11716">
    <property type="entry name" value="MDMPI_N"/>
    <property type="match status" value="1"/>
</dbReference>
<reference evidence="3" key="1">
    <citation type="journal article" date="2019" name="Int. J. Syst. Evol. Microbiol.">
        <title>The Global Catalogue of Microorganisms (GCM) 10K type strain sequencing project: providing services to taxonomists for standard genome sequencing and annotation.</title>
        <authorList>
            <consortium name="The Broad Institute Genomics Platform"/>
            <consortium name="The Broad Institute Genome Sequencing Center for Infectious Disease"/>
            <person name="Wu L."/>
            <person name="Ma J."/>
        </authorList>
    </citation>
    <scope>NUCLEOTIDE SEQUENCE [LARGE SCALE GENOMIC DNA]</scope>
    <source>
        <strain evidence="3">JCM 16924</strain>
    </source>
</reference>
<comment type="caution">
    <text evidence="2">The sequence shown here is derived from an EMBL/GenBank/DDBJ whole genome shotgun (WGS) entry which is preliminary data.</text>
</comment>
<evidence type="ECO:0000259" key="1">
    <source>
        <dbReference type="Pfam" id="PF11716"/>
    </source>
</evidence>